<dbReference type="PANTHER" id="PTHR46494">
    <property type="entry name" value="CORA FAMILY METAL ION TRANSPORTER (EUROFUNG)"/>
    <property type="match status" value="1"/>
</dbReference>
<reference evidence="15 16" key="1">
    <citation type="submission" date="2018-07" db="EMBL/GenBank/DDBJ databases">
        <title>Genome sequencing of Runella.</title>
        <authorList>
            <person name="Baek M.-G."/>
            <person name="Yi H."/>
        </authorList>
    </citation>
    <scope>NUCLEOTIDE SEQUENCE [LARGE SCALE GENOMIC DNA]</scope>
    <source>
        <strain evidence="15 16">HYN0085</strain>
    </source>
</reference>
<proteinExistence type="inferred from homology"/>
<name>A0A344TMU6_9BACT</name>
<dbReference type="PANTHER" id="PTHR46494:SF3">
    <property type="entry name" value="ZINC TRANSPORT PROTEIN ZNTB"/>
    <property type="match status" value="1"/>
</dbReference>
<evidence type="ECO:0000256" key="8">
    <source>
        <dbReference type="ARBA" id="ARBA00022842"/>
    </source>
</evidence>
<dbReference type="Gene3D" id="3.30.460.20">
    <property type="entry name" value="CorA soluble domain-like"/>
    <property type="match status" value="1"/>
</dbReference>
<evidence type="ECO:0000256" key="13">
    <source>
        <dbReference type="ARBA" id="ARBA00045497"/>
    </source>
</evidence>
<evidence type="ECO:0000256" key="2">
    <source>
        <dbReference type="ARBA" id="ARBA00009765"/>
    </source>
</evidence>
<comment type="subcellular location">
    <subcellularLocation>
        <location evidence="1">Cell membrane</location>
        <topology evidence="1">Multi-pass membrane protein</topology>
    </subcellularLocation>
    <subcellularLocation>
        <location evidence="14">Membrane</location>
        <topology evidence="14">Multi-pass membrane protein</topology>
    </subcellularLocation>
</comment>
<dbReference type="GO" id="GO:0005886">
    <property type="term" value="C:plasma membrane"/>
    <property type="evidence" value="ECO:0007669"/>
    <property type="project" value="UniProtKB-SubCell"/>
</dbReference>
<evidence type="ECO:0000256" key="3">
    <source>
        <dbReference type="ARBA" id="ARBA00022448"/>
    </source>
</evidence>
<dbReference type="InterPro" id="IPR045861">
    <property type="entry name" value="CorA_cytoplasmic_dom"/>
</dbReference>
<evidence type="ECO:0000256" key="11">
    <source>
        <dbReference type="ARBA" id="ARBA00023136"/>
    </source>
</evidence>
<keyword evidence="5" id="KW-0997">Cell inner membrane</keyword>
<comment type="function">
    <text evidence="13">Mediates influx of magnesium ions. Alternates between open and closed states. Activated by low cytoplasmic Mg(2+) levels. Inactive when cytoplasmic Mg(2+) levels are high.</text>
</comment>
<keyword evidence="4 14" id="KW-1003">Cell membrane</keyword>
<dbReference type="SUPFAM" id="SSF143865">
    <property type="entry name" value="CorA soluble domain-like"/>
    <property type="match status" value="1"/>
</dbReference>
<evidence type="ECO:0000256" key="6">
    <source>
        <dbReference type="ARBA" id="ARBA00022692"/>
    </source>
</evidence>
<keyword evidence="11 14" id="KW-0472">Membrane</keyword>
<evidence type="ECO:0000256" key="7">
    <source>
        <dbReference type="ARBA" id="ARBA00022833"/>
    </source>
</evidence>
<gene>
    <name evidence="14 15" type="primary">corA</name>
    <name evidence="15" type="ORF">DR864_20540</name>
</gene>
<dbReference type="FunFam" id="1.20.58.340:FF:000004">
    <property type="entry name" value="Magnesium transport protein CorA"/>
    <property type="match status" value="1"/>
</dbReference>
<dbReference type="Proteomes" id="UP000251993">
    <property type="component" value="Chromosome"/>
</dbReference>
<accession>A0A344TMU6</accession>
<keyword evidence="16" id="KW-1185">Reference proteome</keyword>
<dbReference type="KEGG" id="run:DR864_20540"/>
<dbReference type="OrthoDB" id="9803416at2"/>
<evidence type="ECO:0000313" key="15">
    <source>
        <dbReference type="EMBL" id="AXE19967.1"/>
    </source>
</evidence>
<dbReference type="AlphaFoldDB" id="A0A344TMU6"/>
<protein>
    <recommendedName>
        <fullName evidence="14">Magnesium transport protein CorA</fullName>
    </recommendedName>
</protein>
<evidence type="ECO:0000313" key="16">
    <source>
        <dbReference type="Proteomes" id="UP000251993"/>
    </source>
</evidence>
<evidence type="ECO:0000256" key="9">
    <source>
        <dbReference type="ARBA" id="ARBA00022989"/>
    </source>
</evidence>
<dbReference type="GO" id="GO:0050897">
    <property type="term" value="F:cobalt ion binding"/>
    <property type="evidence" value="ECO:0007669"/>
    <property type="project" value="TreeGrafter"/>
</dbReference>
<dbReference type="NCBIfam" id="TIGR00383">
    <property type="entry name" value="corA"/>
    <property type="match status" value="1"/>
</dbReference>
<evidence type="ECO:0000256" key="14">
    <source>
        <dbReference type="RuleBase" id="RU362010"/>
    </source>
</evidence>
<dbReference type="EMBL" id="CP030850">
    <property type="protein sequence ID" value="AXE19967.1"/>
    <property type="molecule type" value="Genomic_DNA"/>
</dbReference>
<evidence type="ECO:0000256" key="4">
    <source>
        <dbReference type="ARBA" id="ARBA00022475"/>
    </source>
</evidence>
<dbReference type="InterPro" id="IPR004488">
    <property type="entry name" value="Mg/Co-transport_prot_CorA"/>
</dbReference>
<dbReference type="InterPro" id="IPR002523">
    <property type="entry name" value="MgTranspt_CorA/ZnTranspt_ZntB"/>
</dbReference>
<keyword evidence="7" id="KW-0862">Zinc</keyword>
<comment type="catalytic activity">
    <reaction evidence="12">
        <text>Mg(2+)(in) = Mg(2+)(out)</text>
        <dbReference type="Rhea" id="RHEA:29827"/>
        <dbReference type="ChEBI" id="CHEBI:18420"/>
    </reaction>
</comment>
<evidence type="ECO:0000256" key="10">
    <source>
        <dbReference type="ARBA" id="ARBA00023065"/>
    </source>
</evidence>
<dbReference type="Gene3D" id="1.20.58.340">
    <property type="entry name" value="Magnesium transport protein CorA, transmembrane region"/>
    <property type="match status" value="2"/>
</dbReference>
<keyword evidence="6 14" id="KW-0812">Transmembrane</keyword>
<dbReference type="GO" id="GO:0015087">
    <property type="term" value="F:cobalt ion transmembrane transporter activity"/>
    <property type="evidence" value="ECO:0007669"/>
    <property type="project" value="UniProtKB-UniRule"/>
</dbReference>
<dbReference type="SUPFAM" id="SSF144083">
    <property type="entry name" value="Magnesium transport protein CorA, transmembrane region"/>
    <property type="match status" value="1"/>
</dbReference>
<keyword evidence="10 14" id="KW-0406">Ion transport</keyword>
<dbReference type="GO" id="GO:0015095">
    <property type="term" value="F:magnesium ion transmembrane transporter activity"/>
    <property type="evidence" value="ECO:0007669"/>
    <property type="project" value="UniProtKB-UniRule"/>
</dbReference>
<evidence type="ECO:0000256" key="5">
    <source>
        <dbReference type="ARBA" id="ARBA00022519"/>
    </source>
</evidence>
<evidence type="ECO:0000256" key="1">
    <source>
        <dbReference type="ARBA" id="ARBA00004651"/>
    </source>
</evidence>
<feature type="transmembrane region" description="Helical" evidence="14">
    <location>
        <begin position="253"/>
        <end position="276"/>
    </location>
</feature>
<feature type="transmembrane region" description="Helical" evidence="14">
    <location>
        <begin position="288"/>
        <end position="308"/>
    </location>
</feature>
<organism evidence="15 16">
    <name type="scientific">Runella rosea</name>
    <dbReference type="NCBI Taxonomy" id="2259595"/>
    <lineage>
        <taxon>Bacteria</taxon>
        <taxon>Pseudomonadati</taxon>
        <taxon>Bacteroidota</taxon>
        <taxon>Cytophagia</taxon>
        <taxon>Cytophagales</taxon>
        <taxon>Spirosomataceae</taxon>
        <taxon>Runella</taxon>
    </lineage>
</organism>
<dbReference type="InterPro" id="IPR045863">
    <property type="entry name" value="CorA_TM1_TM2"/>
</dbReference>
<keyword evidence="3 14" id="KW-0813">Transport</keyword>
<dbReference type="Pfam" id="PF01544">
    <property type="entry name" value="CorA"/>
    <property type="match status" value="1"/>
</dbReference>
<comment type="similarity">
    <text evidence="2 14">Belongs to the CorA metal ion transporter (MIT) (TC 1.A.35) family.</text>
</comment>
<sequence>MVRIYYREGKQIKRETDVREIGHLKSILWIDLQSPTQEEEEWVETKCDISFQTPQEIVEIESSSRYFEQNNTINANSNFLKISAEGYVIYPVSILIREGVLFTYRSGDSKTFADTVRKMKVSQETFQSGVDMLLLLLETRIESDADVLEGLSKDISNISKDLNREQKAKQDILLKINMMQENTMLLRETIIDKQRVLSGILRSQFFPEDRKERLRIVLKDISSLLEYSTFNFERLEYLQNTFMGLINLEQNQIIKIFTVFTIIFMPPTLIAGIFGMNYSILPTSTHQYGFWFSLLLMACSMAGMWFFFKRKHWI</sequence>
<evidence type="ECO:0000256" key="12">
    <source>
        <dbReference type="ARBA" id="ARBA00034269"/>
    </source>
</evidence>
<keyword evidence="9 14" id="KW-1133">Transmembrane helix</keyword>
<dbReference type="GO" id="GO:0000287">
    <property type="term" value="F:magnesium ion binding"/>
    <property type="evidence" value="ECO:0007669"/>
    <property type="project" value="TreeGrafter"/>
</dbReference>
<keyword evidence="8 14" id="KW-0460">Magnesium</keyword>